<organism evidence="2 3">
    <name type="scientific">Cichlidogyrus casuarinus</name>
    <dbReference type="NCBI Taxonomy" id="1844966"/>
    <lineage>
        <taxon>Eukaryota</taxon>
        <taxon>Metazoa</taxon>
        <taxon>Spiralia</taxon>
        <taxon>Lophotrochozoa</taxon>
        <taxon>Platyhelminthes</taxon>
        <taxon>Monogenea</taxon>
        <taxon>Monopisthocotylea</taxon>
        <taxon>Dactylogyridea</taxon>
        <taxon>Ancyrocephalidae</taxon>
        <taxon>Cichlidogyrus</taxon>
    </lineage>
</organism>
<protein>
    <submittedName>
        <fullName evidence="2">Uncharacterized protein</fullName>
    </submittedName>
</protein>
<keyword evidence="3" id="KW-1185">Reference proteome</keyword>
<reference evidence="2 3" key="1">
    <citation type="submission" date="2024-11" db="EMBL/GenBank/DDBJ databases">
        <title>Adaptive evolution of stress response genes in parasites aligns with host niche diversity.</title>
        <authorList>
            <person name="Hahn C."/>
            <person name="Resl P."/>
        </authorList>
    </citation>
    <scope>NUCLEOTIDE SEQUENCE [LARGE SCALE GENOMIC DNA]</scope>
    <source>
        <strain evidence="2">EGGRZ-B1_66</strain>
        <tissue evidence="2">Body</tissue>
    </source>
</reference>
<name>A0ABD2Q7G2_9PLAT</name>
<sequence length="277" mass="31073">MESSFEPFEIDFSELERQNHGCNSFYTAVDYDSCGKAFNSSQNCLNEVKNIEQNLKNLVNNHTIQPVNASPDFQTYRKSGSVEQLSFTLSPSMMNATGLFNDNFASTTEDSNCSFRFNVESLPWENEEDKLNFREDRNQKSKRCSNYPSFDEDLCDFDCSPILSSKKPCVSSLADADGQDVVYSFQDPIASINPSLDALDSISSMKDSNPLACDEIVELTPPKQVDQSKDKKSSNFSSCSVPQHRRPFDPCLHCGVVKDGVLCRRSILCKVGILFFT</sequence>
<dbReference type="Proteomes" id="UP001626550">
    <property type="component" value="Unassembled WGS sequence"/>
</dbReference>
<comment type="caution">
    <text evidence="2">The sequence shown here is derived from an EMBL/GenBank/DDBJ whole genome shotgun (WGS) entry which is preliminary data.</text>
</comment>
<dbReference type="AlphaFoldDB" id="A0ABD2Q7G2"/>
<accession>A0ABD2Q7G2</accession>
<proteinExistence type="predicted"/>
<evidence type="ECO:0000313" key="3">
    <source>
        <dbReference type="Proteomes" id="UP001626550"/>
    </source>
</evidence>
<feature type="region of interest" description="Disordered" evidence="1">
    <location>
        <begin position="223"/>
        <end position="243"/>
    </location>
</feature>
<evidence type="ECO:0000256" key="1">
    <source>
        <dbReference type="SAM" id="MobiDB-lite"/>
    </source>
</evidence>
<evidence type="ECO:0000313" key="2">
    <source>
        <dbReference type="EMBL" id="KAL3314681.1"/>
    </source>
</evidence>
<dbReference type="EMBL" id="JBJKFK010000933">
    <property type="protein sequence ID" value="KAL3314681.1"/>
    <property type="molecule type" value="Genomic_DNA"/>
</dbReference>
<gene>
    <name evidence="2" type="ORF">Ciccas_006698</name>
</gene>